<dbReference type="EMBL" id="JAJAGO010000017">
    <property type="protein sequence ID" value="MCT2593908.1"/>
    <property type="molecule type" value="Genomic_DNA"/>
</dbReference>
<evidence type="ECO:0000313" key="3">
    <source>
        <dbReference type="EMBL" id="MCT2593908.1"/>
    </source>
</evidence>
<dbReference type="PROSITE" id="PS50234">
    <property type="entry name" value="VWFA"/>
    <property type="match status" value="1"/>
</dbReference>
<feature type="region of interest" description="Disordered" evidence="1">
    <location>
        <begin position="252"/>
        <end position="273"/>
    </location>
</feature>
<dbReference type="Gene3D" id="3.40.50.410">
    <property type="entry name" value="von Willebrand factor, type A domain"/>
    <property type="match status" value="1"/>
</dbReference>
<gene>
    <name evidence="3" type="ORF">LHJ74_29050</name>
</gene>
<dbReference type="Pfam" id="PF00092">
    <property type="entry name" value="VWA"/>
    <property type="match status" value="1"/>
</dbReference>
<feature type="compositionally biased region" description="Acidic residues" evidence="1">
    <location>
        <begin position="475"/>
        <end position="499"/>
    </location>
</feature>
<dbReference type="Proteomes" id="UP001156389">
    <property type="component" value="Unassembled WGS sequence"/>
</dbReference>
<dbReference type="Gene3D" id="2.60.40.10">
    <property type="entry name" value="Immunoglobulins"/>
    <property type="match status" value="1"/>
</dbReference>
<organism evidence="3 4">
    <name type="scientific">Streptomyces gossypii</name>
    <dbReference type="NCBI Taxonomy" id="2883101"/>
    <lineage>
        <taxon>Bacteria</taxon>
        <taxon>Bacillati</taxon>
        <taxon>Actinomycetota</taxon>
        <taxon>Actinomycetes</taxon>
        <taxon>Kitasatosporales</taxon>
        <taxon>Streptomycetaceae</taxon>
        <taxon>Streptomyces</taxon>
    </lineage>
</organism>
<name>A0ABT2K166_9ACTN</name>
<feature type="domain" description="VWFA" evidence="2">
    <location>
        <begin position="97"/>
        <end position="246"/>
    </location>
</feature>
<dbReference type="InterPro" id="IPR002035">
    <property type="entry name" value="VWF_A"/>
</dbReference>
<dbReference type="InterPro" id="IPR001434">
    <property type="entry name" value="OmcB-like_DUF11"/>
</dbReference>
<keyword evidence="4" id="KW-1185">Reference proteome</keyword>
<evidence type="ECO:0000313" key="4">
    <source>
        <dbReference type="Proteomes" id="UP001156389"/>
    </source>
</evidence>
<feature type="compositionally biased region" description="Polar residues" evidence="1">
    <location>
        <begin position="456"/>
        <end position="466"/>
    </location>
</feature>
<accession>A0ABT2K166</accession>
<dbReference type="InterPro" id="IPR036465">
    <property type="entry name" value="vWFA_dom_sf"/>
</dbReference>
<evidence type="ECO:0000259" key="2">
    <source>
        <dbReference type="PROSITE" id="PS50234"/>
    </source>
</evidence>
<sequence>MRGVLQHLLQRAGSYAKAVRAPALTRRRVAAFRTTALTGALLLMTSAVPGAAVDRSLAVPVPVPTVTPAEVSEALDPGGSLTVDKTVTTPSVPPKPDVVLMVDGTFSMDTTIVPLKENLKTITDEVREAQPDSRFGVVSYGDRTDGDRAFIVRQELTHDLAAVDRGVQALRSDLGLNSPGPAEDWINALWQTADGAGGRTVFREGASPIIVLVGDASSHDPSLGHSLTDAINALRGAGVRVLGVDIATVLGDGLNGNGDNGPDPGENDEPTHEPNQATKIVEATGGSLLQGVDPPEVVEKIVEGLTNLPTTVTHRTGECDPYLSVTLAPQSRTVTSGNPARFTETISVAKDAPQGTTLQCTVQFPLNGDVPEGNPDEPVPDYHEQISIDVNDVGKPQVIVDDRTVEATGEDGAEVELTVTATDEVDGELPVTCDPVSGSLFPVGRTTVVCAAADSAGNTGSDTAAVTVSPYPEPDPPDPPDEPEPPDPPDEPDQPEPPDEANLAVTASAAPARNYTGEKTEARFTLSNAGPDAAQNVVVTTRWPGAEKRSIADLSSCTRSRPCTIPAGGRRTVTQSAVYHAALTGEVSVSVDSSLPDPQQANNTDTARIRFLQPKLTVTPEVGKPGQVVHARGKDFPPRSTVRLTWKPGITAARSPVRVGADGTFEAQVLVLRKDRLGPRELRAKVAGLKQLKKKFLVVQRHLSPPDFTGRS</sequence>
<feature type="region of interest" description="Disordered" evidence="1">
    <location>
        <begin position="455"/>
        <end position="501"/>
    </location>
</feature>
<dbReference type="SUPFAM" id="SSF53300">
    <property type="entry name" value="vWA-like"/>
    <property type="match status" value="1"/>
</dbReference>
<dbReference type="Pfam" id="PF01345">
    <property type="entry name" value="DUF11"/>
    <property type="match status" value="1"/>
</dbReference>
<dbReference type="RefSeq" id="WP_260221215.1">
    <property type="nucleotide sequence ID" value="NZ_JAJAGO010000017.1"/>
</dbReference>
<dbReference type="InterPro" id="IPR013783">
    <property type="entry name" value="Ig-like_fold"/>
</dbReference>
<evidence type="ECO:0000256" key="1">
    <source>
        <dbReference type="SAM" id="MobiDB-lite"/>
    </source>
</evidence>
<protein>
    <submittedName>
        <fullName evidence="3">DUF11 domain-containing protein</fullName>
    </submittedName>
</protein>
<proteinExistence type="predicted"/>
<dbReference type="CDD" id="cd00198">
    <property type="entry name" value="vWFA"/>
    <property type="match status" value="1"/>
</dbReference>
<reference evidence="3 4" key="1">
    <citation type="submission" date="2021-10" db="EMBL/GenBank/DDBJ databases">
        <title>Streptomyces gossypii sp. nov., isolated from soil collected from cotton field.</title>
        <authorList>
            <person name="Ge X."/>
            <person name="Chen X."/>
            <person name="Liu W."/>
        </authorList>
    </citation>
    <scope>NUCLEOTIDE SEQUENCE [LARGE SCALE GENOMIC DNA]</scope>
    <source>
        <strain evidence="3 4">N2-109</strain>
    </source>
</reference>
<comment type="caution">
    <text evidence="3">The sequence shown here is derived from an EMBL/GenBank/DDBJ whole genome shotgun (WGS) entry which is preliminary data.</text>
</comment>